<dbReference type="GO" id="GO:0090694">
    <property type="term" value="C:Scc2-Scc4 cohesin loading complex"/>
    <property type="evidence" value="ECO:0007669"/>
    <property type="project" value="TreeGrafter"/>
</dbReference>
<feature type="domain" description="Sister chromatid cohesion C-terminal" evidence="8">
    <location>
        <begin position="1354"/>
        <end position="1536"/>
    </location>
</feature>
<dbReference type="Gene3D" id="1.25.10.10">
    <property type="entry name" value="Leucine-rich Repeat Variant"/>
    <property type="match status" value="1"/>
</dbReference>
<keyword evidence="4 6" id="KW-0539">Nucleus</keyword>
<dbReference type="GO" id="GO:0003682">
    <property type="term" value="F:chromatin binding"/>
    <property type="evidence" value="ECO:0007669"/>
    <property type="project" value="TreeGrafter"/>
</dbReference>
<dbReference type="GO" id="GO:1990414">
    <property type="term" value="P:replication-born double-strand break repair via sister chromatid exchange"/>
    <property type="evidence" value="ECO:0007669"/>
    <property type="project" value="TreeGrafter"/>
</dbReference>
<accession>A0A1U7LSZ5</accession>
<dbReference type="InterPro" id="IPR024986">
    <property type="entry name" value="Nipped-B_C"/>
</dbReference>
<evidence type="ECO:0000256" key="6">
    <source>
        <dbReference type="RuleBase" id="RU364107"/>
    </source>
</evidence>
<reference evidence="9 10" key="1">
    <citation type="submission" date="2016-04" db="EMBL/GenBank/DDBJ databases">
        <title>Evolutionary innovation and constraint leading to complex multicellularity in the Ascomycota.</title>
        <authorList>
            <person name="Cisse O."/>
            <person name="Nguyen A."/>
            <person name="Hewitt D.A."/>
            <person name="Jedd G."/>
            <person name="Stajich J.E."/>
        </authorList>
    </citation>
    <scope>NUCLEOTIDE SEQUENCE [LARGE SCALE GENOMIC DNA]</scope>
    <source>
        <strain evidence="9 10">DAH-3</strain>
    </source>
</reference>
<evidence type="ECO:0000256" key="2">
    <source>
        <dbReference type="ARBA" id="ARBA00009252"/>
    </source>
</evidence>
<evidence type="ECO:0000313" key="9">
    <source>
        <dbReference type="EMBL" id="OLL25749.1"/>
    </source>
</evidence>
<evidence type="ECO:0000256" key="5">
    <source>
        <dbReference type="ARBA" id="ARBA00023306"/>
    </source>
</evidence>
<dbReference type="OrthoDB" id="418242at2759"/>
<gene>
    <name evidence="9" type="ORF">NEOLI_001648</name>
</gene>
<evidence type="ECO:0000256" key="1">
    <source>
        <dbReference type="ARBA" id="ARBA00004123"/>
    </source>
</evidence>
<evidence type="ECO:0000256" key="7">
    <source>
        <dbReference type="SAM" id="MobiDB-lite"/>
    </source>
</evidence>
<dbReference type="CDD" id="cd23958">
    <property type="entry name" value="SCC2"/>
    <property type="match status" value="1"/>
</dbReference>
<comment type="similarity">
    <text evidence="2 6">Belongs to the SCC2/Nipped-B family.</text>
</comment>
<dbReference type="SUPFAM" id="SSF48371">
    <property type="entry name" value="ARM repeat"/>
    <property type="match status" value="2"/>
</dbReference>
<keyword evidence="3 6" id="KW-0677">Repeat</keyword>
<dbReference type="EMBL" id="LXFE01000323">
    <property type="protein sequence ID" value="OLL25749.1"/>
    <property type="molecule type" value="Genomic_DNA"/>
</dbReference>
<dbReference type="Proteomes" id="UP000186594">
    <property type="component" value="Unassembled WGS sequence"/>
</dbReference>
<dbReference type="PANTHER" id="PTHR21704:SF18">
    <property type="entry name" value="NIPPED-B-LIKE PROTEIN"/>
    <property type="match status" value="1"/>
</dbReference>
<evidence type="ECO:0000313" key="10">
    <source>
        <dbReference type="Proteomes" id="UP000186594"/>
    </source>
</evidence>
<dbReference type="Pfam" id="PF12830">
    <property type="entry name" value="Nipped-B_C"/>
    <property type="match status" value="1"/>
</dbReference>
<dbReference type="InterPro" id="IPR011989">
    <property type="entry name" value="ARM-like"/>
</dbReference>
<feature type="region of interest" description="Disordered" evidence="7">
    <location>
        <begin position="1666"/>
        <end position="1709"/>
    </location>
</feature>
<sequence>MSTSDNKPDLSGSNHRLNSNDIDSALLYTSLTTAVPTGPILDIISQPVLQPVYSTTLSLSESENTWIKENFTNLYSCEPVSQHQHSFREHFQQLAADINALDLGFLQFKDQTSFGGLERNSSSQEELKVVAQARKKLGKFASSILDQMNLNFRYPTPMTPSSRTGTAAQFSFLNTDHSADHDILFQSSPPAYKPEAIIANKIDASHVSHLIEPQITMHKTPNPSTSAIKSGKESRERLRVTELLTKNIVNSTKLVKDDKIRGEYAVKEFQSLCEDIFEADDAHVPGEPLSESNDAQILWSLGTHLNGEPCLSFEIMVRLEKLITNVIKLKRSKDLLISDLFRIQKICKRSISLISEEDLGGIDFEQQSGVDELLKRIDLNEKSLMASSLILLIAQSYHREKQLCSEELLLNIADNVKSLVENNLHTMINGDIKENKSAYFRAALTHKRYLGSLLQRVIHVMSSFGNLIEQFLSENIITRLEFLSVGLIFVENSPKDVSSIFTPVMVESLRVISMDLICKIFSRYEDQRDFITEEILGNLTKLPSSRQKARQFILNNGKHVQLISALLLRLVQSFSQTVAVDKSFLAETYSGYLINGSPDQGREFSSKDLTHVHKHIARKASIASENATHITHRIVNWIVTKAFREPKTSTLENPQKVFFEILVNDFLIMFTSSDWPAAELMLGVIIKHLASHLADDRNHANTRGSALDSLANIMSNVRSITIESQAELVEKNLGFQTHVPISEMTKEIDVDQWDYIMGGYEVILQDSSNATFPDARIKDGFQFLIVRLLNDVLQARENIDDTNTSSPIFQRANKAIHTLGNIIVASTYKSIHTFTESTSPQSLRSAYHTVLSTSTTCRSFDTIIQRLIQLLDAPQIVLRTKALKALGHISLSDPSVLSRTSIKTAVAHRMSDTSPQVRDSALDLVGKYVQMQPALAKGYFQYIAERLTDPGLNVRKRAMRLLKELYIRGDQEIKIEIALRLIPCISDSEEGTREFASKTMDELWFESDTTMPVVANKKQFYHKAAVIIKSISKLGRFSPLVYDLVRPKNKPENLGILKSFVHAIYELLLQSQSANDNIEDKIECLSAIAVFVRVAPLAIDCSHLVSLQVELESKDQTVLYLVLTIYRSTLPSLANIPKSFLINIQKTLLGKMTTFFTRVLKEAVPVICAVSEKTNEMQRITATILSCLNGISVAKNLAINNEIVSYSRNLALLLVLLGLFGQNCDLDRAELDLGKLVDNTKFESVNDYITDTISLFCNYCCHEDIQKSAIQGLCFLCSTNSSLFLKSSVLKSMDRVFSSDNQKHKITLLKGLHEYLLLEEQRMMIAAENEKFSQQVNAATLNRENRINQDSGVATSLMQRYLDSILTAAMGQDLQLSFVAVQIIQSIVAQGLANPRNCMGTVIALQTSADARIREINIMLHTELNAKHESLIETCCVSGVRSIFEYQNSMTGDTQGFIDGSIRLSHLTALYKILKTNRISKKKFFNGLVTSLGMDPMSNTITLEDVRYTKFVVEALSCLDFATLEEVLLVIHVLDRHLVTTADSILQSVESMLLEVSSSMLHGAVLYSAIFILKKHLKQMYGLSEQKCRAFDSSKIGISRDAKPAVKQDSSVLLSWDQVPGMRRASREIADYKAFCLLMNEQPSYEEYAVEDAIHSLEGTFLIERSGTEAGDSATEGTTPGSKSGRKRRKTEVIMEDSPTKKRKPLKKT</sequence>
<keyword evidence="10" id="KW-1185">Reference proteome</keyword>
<organism evidence="9 10">
    <name type="scientific">Neolecta irregularis (strain DAH-3)</name>
    <dbReference type="NCBI Taxonomy" id="1198029"/>
    <lineage>
        <taxon>Eukaryota</taxon>
        <taxon>Fungi</taxon>
        <taxon>Dikarya</taxon>
        <taxon>Ascomycota</taxon>
        <taxon>Taphrinomycotina</taxon>
        <taxon>Neolectales</taxon>
        <taxon>Neolectaceae</taxon>
        <taxon>Neolecta</taxon>
    </lineage>
</organism>
<dbReference type="GO" id="GO:0061775">
    <property type="term" value="F:cohesin loader activity"/>
    <property type="evidence" value="ECO:0007669"/>
    <property type="project" value="InterPro"/>
</dbReference>
<evidence type="ECO:0000259" key="8">
    <source>
        <dbReference type="Pfam" id="PF12830"/>
    </source>
</evidence>
<dbReference type="GO" id="GO:0071169">
    <property type="term" value="P:establishment of protein localization to chromatin"/>
    <property type="evidence" value="ECO:0007669"/>
    <property type="project" value="TreeGrafter"/>
</dbReference>
<evidence type="ECO:0000256" key="4">
    <source>
        <dbReference type="ARBA" id="ARBA00023242"/>
    </source>
</evidence>
<dbReference type="GO" id="GO:0010468">
    <property type="term" value="P:regulation of gene expression"/>
    <property type="evidence" value="ECO:0007669"/>
    <property type="project" value="InterPro"/>
</dbReference>
<dbReference type="InterPro" id="IPR033031">
    <property type="entry name" value="Scc2/Nipped-B"/>
</dbReference>
<keyword evidence="5 6" id="KW-0131">Cell cycle</keyword>
<dbReference type="Pfam" id="PF12765">
    <property type="entry name" value="Cohesin_HEAT"/>
    <property type="match status" value="1"/>
</dbReference>
<dbReference type="GO" id="GO:0140588">
    <property type="term" value="P:chromatin looping"/>
    <property type="evidence" value="ECO:0007669"/>
    <property type="project" value="InterPro"/>
</dbReference>
<dbReference type="OMA" id="GSTDWPA"/>
<evidence type="ECO:0000256" key="3">
    <source>
        <dbReference type="ARBA" id="ARBA00022737"/>
    </source>
</evidence>
<protein>
    <recommendedName>
        <fullName evidence="6">Sister chromatid cohesion protein</fullName>
    </recommendedName>
</protein>
<proteinExistence type="inferred from homology"/>
<comment type="caution">
    <text evidence="9">The sequence shown here is derived from an EMBL/GenBank/DDBJ whole genome shotgun (WGS) entry which is preliminary data.</text>
</comment>
<dbReference type="InterPro" id="IPR016024">
    <property type="entry name" value="ARM-type_fold"/>
</dbReference>
<comment type="subcellular location">
    <subcellularLocation>
        <location evidence="1 6">Nucleus</location>
    </subcellularLocation>
</comment>
<name>A0A1U7LSZ5_NEOID</name>
<dbReference type="GO" id="GO:0034087">
    <property type="term" value="P:establishment of mitotic sister chromatid cohesion"/>
    <property type="evidence" value="ECO:0007669"/>
    <property type="project" value="TreeGrafter"/>
</dbReference>
<dbReference type="STRING" id="1198029.A0A1U7LSZ5"/>
<dbReference type="InterPro" id="IPR026003">
    <property type="entry name" value="Cohesin_HEAT"/>
</dbReference>
<dbReference type="PANTHER" id="PTHR21704">
    <property type="entry name" value="NIPPED-B-LIKE PROTEIN DELANGIN SCC2-RELATED"/>
    <property type="match status" value="1"/>
</dbReference>